<name>A0A1L8DPS4_9DIPT</name>
<protein>
    <submittedName>
        <fullName evidence="2">Putative maxadilan</fullName>
    </submittedName>
</protein>
<organism evidence="2">
    <name type="scientific">Nyssomyia neivai</name>
    <dbReference type="NCBI Taxonomy" id="330878"/>
    <lineage>
        <taxon>Eukaryota</taxon>
        <taxon>Metazoa</taxon>
        <taxon>Ecdysozoa</taxon>
        <taxon>Arthropoda</taxon>
        <taxon>Hexapoda</taxon>
        <taxon>Insecta</taxon>
        <taxon>Pterygota</taxon>
        <taxon>Neoptera</taxon>
        <taxon>Endopterygota</taxon>
        <taxon>Diptera</taxon>
        <taxon>Nematocera</taxon>
        <taxon>Psychodoidea</taxon>
        <taxon>Psychodidae</taxon>
        <taxon>Nyssomyia</taxon>
    </lineage>
</organism>
<accession>A0A1L8DPS4</accession>
<reference evidence="2" key="1">
    <citation type="submission" date="2016-12" db="EMBL/GenBank/DDBJ databases">
        <title>An insight into the sialome and mialome of the sand fly, Nyssomyia neivai.</title>
        <authorList>
            <person name="Sebastian V."/>
            <person name="Goulart T.M."/>
            <person name="Oliveira W."/>
            <person name="Calvo E."/>
            <person name="Oliveira L.F."/>
            <person name="Pinto M.C."/>
            <person name="Rosselino A.M."/>
            <person name="Ribeiro J.M."/>
        </authorList>
    </citation>
    <scope>NUCLEOTIDE SEQUENCE</scope>
</reference>
<sequence length="79" mass="8889">MKNFILLLLAFALCIAYSNAAPAPKKDFATILRECSQEANSKNIHQIQVQTTATFTSMTTDQLPGHFKKCVTERWKGTR</sequence>
<keyword evidence="1" id="KW-0732">Signal</keyword>
<evidence type="ECO:0000313" key="2">
    <source>
        <dbReference type="EMBL" id="JAV08462.1"/>
    </source>
</evidence>
<dbReference type="AlphaFoldDB" id="A0A1L8DPS4"/>
<dbReference type="EMBL" id="GFDF01005622">
    <property type="protein sequence ID" value="JAV08462.1"/>
    <property type="molecule type" value="Transcribed_RNA"/>
</dbReference>
<proteinExistence type="predicted"/>
<feature type="chain" id="PRO_5013358499" evidence="1">
    <location>
        <begin position="21"/>
        <end position="79"/>
    </location>
</feature>
<evidence type="ECO:0000256" key="1">
    <source>
        <dbReference type="SAM" id="SignalP"/>
    </source>
</evidence>
<feature type="signal peptide" evidence="1">
    <location>
        <begin position="1"/>
        <end position="20"/>
    </location>
</feature>